<dbReference type="EMBL" id="CP048852">
    <property type="protein sequence ID" value="QIW79629.1"/>
    <property type="molecule type" value="Genomic_DNA"/>
</dbReference>
<dbReference type="Pfam" id="PF00258">
    <property type="entry name" value="Flavodoxin_1"/>
    <property type="match status" value="1"/>
</dbReference>
<dbReference type="InterPro" id="IPR029039">
    <property type="entry name" value="Flavoprotein-like_sf"/>
</dbReference>
<sequence>MAKALITYASMSGNTEDIAVIIRDALQEYELDIDCIEIEDVDVTALTSYDYVLIGTYTWGDGDLPYEAEDFFEAVKQLQLNGLKTACFGSGDYSYPKFCEAVNLFSSMLQEAGAAVYQETLKIELAPETDEDAESCRAFAKGFLAWADYMNKEKSHVS</sequence>
<name>A0A6H0WI41_9BACI</name>
<accession>A0A6H0WI41</accession>
<dbReference type="GO" id="GO:0010181">
    <property type="term" value="F:FMN binding"/>
    <property type="evidence" value="ECO:0007669"/>
    <property type="project" value="UniProtKB-UniRule"/>
</dbReference>
<dbReference type="NCBIfam" id="NF005246">
    <property type="entry name" value="PRK06756.1"/>
    <property type="match status" value="1"/>
</dbReference>
<comment type="function">
    <text evidence="2 8">Low-potential electron donor to a number of redox enzymes.</text>
</comment>
<keyword evidence="4 8" id="KW-0813">Transport</keyword>
<evidence type="ECO:0000313" key="9">
    <source>
        <dbReference type="EMBL" id="QIW79629.1"/>
    </source>
</evidence>
<keyword evidence="5 8" id="KW-0285">Flavoprotein</keyword>
<dbReference type="InterPro" id="IPR008254">
    <property type="entry name" value="Flavodoxin/NO_synth"/>
</dbReference>
<gene>
    <name evidence="9" type="ORF">G4P54_07410</name>
</gene>
<dbReference type="InterPro" id="IPR050619">
    <property type="entry name" value="Flavodoxin"/>
</dbReference>
<evidence type="ECO:0000256" key="7">
    <source>
        <dbReference type="ARBA" id="ARBA00022982"/>
    </source>
</evidence>
<comment type="cofactor">
    <cofactor evidence="1 8">
        <name>FMN</name>
        <dbReference type="ChEBI" id="CHEBI:58210"/>
    </cofactor>
</comment>
<dbReference type="NCBIfam" id="NF005216">
    <property type="entry name" value="PRK06703.1"/>
    <property type="match status" value="1"/>
</dbReference>
<dbReference type="PRINTS" id="PR00369">
    <property type="entry name" value="FLAVODOXIN"/>
</dbReference>
<reference evidence="9 10" key="1">
    <citation type="submission" date="2020-02" db="EMBL/GenBank/DDBJ databases">
        <title>Genome sequencing, annotation and comparative genomic analysis of Bacillus tequilensis EA-CB0015, an effective biological control agent against Pseudocercospora fijiensis in banana plants.</title>
        <authorList>
            <person name="Cuellar-Gaviria T.Z."/>
            <person name="Ju K.-S."/>
            <person name="Villegas-Escobar V."/>
        </authorList>
    </citation>
    <scope>NUCLEOTIDE SEQUENCE [LARGE SCALE GENOMIC DNA]</scope>
    <source>
        <strain evidence="9 10">EA-CB0015</strain>
    </source>
</reference>
<evidence type="ECO:0000313" key="10">
    <source>
        <dbReference type="Proteomes" id="UP000501914"/>
    </source>
</evidence>
<organism evidence="9 10">
    <name type="scientific">Bacillus tequilensis</name>
    <dbReference type="NCBI Taxonomy" id="227866"/>
    <lineage>
        <taxon>Bacteria</taxon>
        <taxon>Bacillati</taxon>
        <taxon>Bacillota</taxon>
        <taxon>Bacilli</taxon>
        <taxon>Bacillales</taxon>
        <taxon>Bacillaceae</taxon>
        <taxon>Bacillus</taxon>
    </lineage>
</organism>
<evidence type="ECO:0000256" key="5">
    <source>
        <dbReference type="ARBA" id="ARBA00022630"/>
    </source>
</evidence>
<dbReference type="GO" id="GO:0016651">
    <property type="term" value="F:oxidoreductase activity, acting on NAD(P)H"/>
    <property type="evidence" value="ECO:0007669"/>
    <property type="project" value="UniProtKB-ARBA"/>
</dbReference>
<dbReference type="PANTHER" id="PTHR42809">
    <property type="entry name" value="FLAVODOXIN 2"/>
    <property type="match status" value="1"/>
</dbReference>
<keyword evidence="7 8" id="KW-0249">Electron transport</keyword>
<dbReference type="GO" id="GO:0009055">
    <property type="term" value="F:electron transfer activity"/>
    <property type="evidence" value="ECO:0007669"/>
    <property type="project" value="UniProtKB-UniRule"/>
</dbReference>
<keyword evidence="10" id="KW-1185">Reference proteome</keyword>
<evidence type="ECO:0000256" key="8">
    <source>
        <dbReference type="RuleBase" id="RU367037"/>
    </source>
</evidence>
<protein>
    <recommendedName>
        <fullName evidence="8">Flavodoxin</fullName>
    </recommendedName>
</protein>
<dbReference type="RefSeq" id="WP_024716242.1">
    <property type="nucleotide sequence ID" value="NZ_CP048852.1"/>
</dbReference>
<evidence type="ECO:0000256" key="6">
    <source>
        <dbReference type="ARBA" id="ARBA00022643"/>
    </source>
</evidence>
<evidence type="ECO:0000256" key="3">
    <source>
        <dbReference type="ARBA" id="ARBA00005267"/>
    </source>
</evidence>
<dbReference type="Proteomes" id="UP000501914">
    <property type="component" value="Chromosome"/>
</dbReference>
<dbReference type="AlphaFoldDB" id="A0A6H0WI41"/>
<dbReference type="Gene3D" id="3.40.50.360">
    <property type="match status" value="1"/>
</dbReference>
<evidence type="ECO:0000256" key="2">
    <source>
        <dbReference type="ARBA" id="ARBA00003297"/>
    </source>
</evidence>
<evidence type="ECO:0000256" key="4">
    <source>
        <dbReference type="ARBA" id="ARBA00022448"/>
    </source>
</evidence>
<dbReference type="KEGG" id="bteq:G4P54_07410"/>
<dbReference type="OrthoDB" id="9790745at2"/>
<dbReference type="InterPro" id="IPR001094">
    <property type="entry name" value="Flavdoxin-like"/>
</dbReference>
<proteinExistence type="inferred from homology"/>
<evidence type="ECO:0000256" key="1">
    <source>
        <dbReference type="ARBA" id="ARBA00001917"/>
    </source>
</evidence>
<dbReference type="SUPFAM" id="SSF52218">
    <property type="entry name" value="Flavoproteins"/>
    <property type="match status" value="1"/>
</dbReference>
<dbReference type="PROSITE" id="PS50902">
    <property type="entry name" value="FLAVODOXIN_LIKE"/>
    <property type="match status" value="1"/>
</dbReference>
<keyword evidence="6 8" id="KW-0288">FMN</keyword>
<dbReference type="PANTHER" id="PTHR42809:SF1">
    <property type="entry name" value="FLAVODOXIN 1"/>
    <property type="match status" value="1"/>
</dbReference>
<comment type="similarity">
    <text evidence="3 8">Belongs to the flavodoxin family.</text>
</comment>
<dbReference type="NCBIfam" id="TIGR01753">
    <property type="entry name" value="flav_short"/>
    <property type="match status" value="1"/>
</dbReference>
<dbReference type="InterPro" id="IPR010087">
    <property type="entry name" value="Flav_short"/>
</dbReference>